<evidence type="ECO:0000259" key="2">
    <source>
        <dbReference type="PROSITE" id="PS50279"/>
    </source>
</evidence>
<dbReference type="PRINTS" id="PR00759">
    <property type="entry name" value="BASICPTASE"/>
</dbReference>
<dbReference type="FunFam" id="4.10.410.10:FF:000020">
    <property type="entry name" value="Collagen, type VI, alpha 3"/>
    <property type="match status" value="1"/>
</dbReference>
<dbReference type="PANTHER" id="PTHR10083">
    <property type="entry name" value="KUNITZ-TYPE PROTEASE INHIBITOR-RELATED"/>
    <property type="match status" value="1"/>
</dbReference>
<dbReference type="InterPro" id="IPR002223">
    <property type="entry name" value="Kunitz_BPTI"/>
</dbReference>
<dbReference type="SMART" id="SM00131">
    <property type="entry name" value="KU"/>
    <property type="match status" value="1"/>
</dbReference>
<dbReference type="Gene3D" id="4.10.410.10">
    <property type="entry name" value="Pancreatic trypsin inhibitor Kunitz domain"/>
    <property type="match status" value="1"/>
</dbReference>
<dbReference type="InterPro" id="IPR050098">
    <property type="entry name" value="TFPI/VKTCI-like"/>
</dbReference>
<dbReference type="SUPFAM" id="SSF57362">
    <property type="entry name" value="BPTI-like"/>
    <property type="match status" value="1"/>
</dbReference>
<dbReference type="GO" id="GO:0005615">
    <property type="term" value="C:extracellular space"/>
    <property type="evidence" value="ECO:0007669"/>
    <property type="project" value="TreeGrafter"/>
</dbReference>
<dbReference type="PROSITE" id="PS50279">
    <property type="entry name" value="BPTI_KUNITZ_2"/>
    <property type="match status" value="1"/>
</dbReference>
<keyword evidence="1" id="KW-1015">Disulfide bond</keyword>
<evidence type="ECO:0000256" key="1">
    <source>
        <dbReference type="ARBA" id="ARBA00023157"/>
    </source>
</evidence>
<evidence type="ECO:0000313" key="4">
    <source>
        <dbReference type="Proteomes" id="UP000281553"/>
    </source>
</evidence>
<gene>
    <name evidence="3" type="ORF">DILT_LOCUS9111</name>
</gene>
<dbReference type="GO" id="GO:0004867">
    <property type="term" value="F:serine-type endopeptidase inhibitor activity"/>
    <property type="evidence" value="ECO:0007669"/>
    <property type="project" value="InterPro"/>
</dbReference>
<dbReference type="OrthoDB" id="4473401at2759"/>
<dbReference type="InterPro" id="IPR020901">
    <property type="entry name" value="Prtase_inh_Kunz-CS"/>
</dbReference>
<dbReference type="PANTHER" id="PTHR10083:SF374">
    <property type="entry name" value="BPTI_KUNITZ INHIBITOR DOMAIN-CONTAINING PROTEIN"/>
    <property type="match status" value="1"/>
</dbReference>
<dbReference type="EMBL" id="UYRU01056023">
    <property type="protein sequence ID" value="VDN13280.1"/>
    <property type="molecule type" value="Genomic_DNA"/>
</dbReference>
<reference evidence="3 4" key="1">
    <citation type="submission" date="2018-11" db="EMBL/GenBank/DDBJ databases">
        <authorList>
            <consortium name="Pathogen Informatics"/>
        </authorList>
    </citation>
    <scope>NUCLEOTIDE SEQUENCE [LARGE SCALE GENOMIC DNA]</scope>
</reference>
<keyword evidence="4" id="KW-1185">Reference proteome</keyword>
<dbReference type="PROSITE" id="PS00280">
    <property type="entry name" value="BPTI_KUNITZ_1"/>
    <property type="match status" value="1"/>
</dbReference>
<name>A0A3P7LIR7_DIBLA</name>
<dbReference type="Proteomes" id="UP000281553">
    <property type="component" value="Unassembled WGS sequence"/>
</dbReference>
<accession>A0A3P7LIR7</accession>
<organism evidence="3 4">
    <name type="scientific">Dibothriocephalus latus</name>
    <name type="common">Fish tapeworm</name>
    <name type="synonym">Diphyllobothrium latum</name>
    <dbReference type="NCBI Taxonomy" id="60516"/>
    <lineage>
        <taxon>Eukaryota</taxon>
        <taxon>Metazoa</taxon>
        <taxon>Spiralia</taxon>
        <taxon>Lophotrochozoa</taxon>
        <taxon>Platyhelminthes</taxon>
        <taxon>Cestoda</taxon>
        <taxon>Eucestoda</taxon>
        <taxon>Diphyllobothriidea</taxon>
        <taxon>Diphyllobothriidae</taxon>
        <taxon>Dibothriocephalus</taxon>
    </lineage>
</organism>
<sequence length="110" mass="12727">MKVCVINVLREDYIYNLCSRVQPGKSEYEADRRSSCRLRPLVVSSEGKRGSCDFPIDKGPCQALHKMYGYNSKLHKCQQFYYGGCGGNKNRFESRKACQRKCENQVTRKM</sequence>
<dbReference type="AlphaFoldDB" id="A0A3P7LIR7"/>
<protein>
    <recommendedName>
        <fullName evidence="2">BPTI/Kunitz inhibitor domain-containing protein</fullName>
    </recommendedName>
</protein>
<proteinExistence type="predicted"/>
<dbReference type="Pfam" id="PF00014">
    <property type="entry name" value="Kunitz_BPTI"/>
    <property type="match status" value="1"/>
</dbReference>
<evidence type="ECO:0000313" key="3">
    <source>
        <dbReference type="EMBL" id="VDN13280.1"/>
    </source>
</evidence>
<dbReference type="CDD" id="cd00109">
    <property type="entry name" value="Kunitz-type"/>
    <property type="match status" value="1"/>
</dbReference>
<dbReference type="InterPro" id="IPR036880">
    <property type="entry name" value="Kunitz_BPTI_sf"/>
</dbReference>
<feature type="domain" description="BPTI/Kunitz inhibitor" evidence="2">
    <location>
        <begin position="52"/>
        <end position="102"/>
    </location>
</feature>